<evidence type="ECO:0000313" key="4">
    <source>
        <dbReference type="Proteomes" id="UP001606134"/>
    </source>
</evidence>
<evidence type="ECO:0000256" key="1">
    <source>
        <dbReference type="ARBA" id="ARBA00022679"/>
    </source>
</evidence>
<sequence>MDDSLHLPTAGARRPRGITLRARCGRSQRRVADLVGRHGLDPHIRIDPTDAGLQLALRDGVADELTPGGDTLGLAGRMAAADLDREILVAMLAAPRELDFPSVDELDSALRIRRHIAEAAALTQLAFDTEAVERPEDCWRYDEEHGFTLRPGVTLIDALTKATQPGVSGRRYAFSCYRATEYVILLGLARELADSNPALLERLQARWQRKAIMSGAFHEAFLVEHGSIEAPMPERYYVPGDRVWFRNPDPVSADVAGYEGSWVIYLGGGLFSNFWELGAPFTLERKCVEIYHWRDGVRAASGGEPTMDEAVVAARVEQTLADAALTRTIVERMWRLRDPRGVYASGGCIDASRESTRFVRPQTSDIRLDV</sequence>
<organism evidence="3 4">
    <name type="scientific">Pelomonas candidula</name>
    <dbReference type="NCBI Taxonomy" id="3299025"/>
    <lineage>
        <taxon>Bacteria</taxon>
        <taxon>Pseudomonadati</taxon>
        <taxon>Pseudomonadota</taxon>
        <taxon>Betaproteobacteria</taxon>
        <taxon>Burkholderiales</taxon>
        <taxon>Sphaerotilaceae</taxon>
        <taxon>Roseateles</taxon>
    </lineage>
</organism>
<protein>
    <recommendedName>
        <fullName evidence="5">Lipoprotein</fullName>
    </recommendedName>
</protein>
<comment type="caution">
    <text evidence="3">The sequence shown here is derived from an EMBL/GenBank/DDBJ whole genome shotgun (WGS) entry which is preliminary data.</text>
</comment>
<keyword evidence="4" id="KW-1185">Reference proteome</keyword>
<dbReference type="RefSeq" id="WP_394408523.1">
    <property type="nucleotide sequence ID" value="NZ_JBIGIC010000004.1"/>
</dbReference>
<accession>A0ABW7HA98</accession>
<gene>
    <name evidence="3" type="ORF">ACG04R_09175</name>
</gene>
<evidence type="ECO:0000313" key="3">
    <source>
        <dbReference type="EMBL" id="MFG6486842.1"/>
    </source>
</evidence>
<dbReference type="EMBL" id="JBIGIC010000004">
    <property type="protein sequence ID" value="MFG6486842.1"/>
    <property type="molecule type" value="Genomic_DNA"/>
</dbReference>
<keyword evidence="1" id="KW-0808">Transferase</keyword>
<dbReference type="InterPro" id="IPR020916">
    <property type="entry name" value="Gln_gamma-glutamylTfrase_bac"/>
</dbReference>
<evidence type="ECO:0008006" key="5">
    <source>
        <dbReference type="Google" id="ProtNLM"/>
    </source>
</evidence>
<dbReference type="Proteomes" id="UP001606134">
    <property type="component" value="Unassembled WGS sequence"/>
</dbReference>
<dbReference type="Pfam" id="PF20085">
    <property type="entry name" value="TGL"/>
    <property type="match status" value="1"/>
</dbReference>
<proteinExistence type="predicted"/>
<evidence type="ECO:0000256" key="2">
    <source>
        <dbReference type="ARBA" id="ARBA00022969"/>
    </source>
</evidence>
<name>A0ABW7HA98_9BURK</name>
<reference evidence="3 4" key="1">
    <citation type="submission" date="2024-08" db="EMBL/GenBank/DDBJ databases">
        <authorList>
            <person name="Lu H."/>
        </authorList>
    </citation>
    <scope>NUCLEOTIDE SEQUENCE [LARGE SCALE GENOMIC DNA]</scope>
    <source>
        <strain evidence="3 4">BYS78W</strain>
    </source>
</reference>
<keyword evidence="2" id="KW-0749">Sporulation</keyword>